<keyword evidence="1" id="KW-0808">Transferase</keyword>
<dbReference type="Proteomes" id="UP000050421">
    <property type="component" value="Unassembled WGS sequence"/>
</dbReference>
<dbReference type="STRING" id="1305737.GCA_000526355_01745"/>
<dbReference type="Pfam" id="PF11316">
    <property type="entry name" value="Rhamno_transf"/>
    <property type="match status" value="1"/>
</dbReference>
<dbReference type="InterPro" id="IPR021466">
    <property type="entry name" value="Put_rhamnosyl_transferase"/>
</dbReference>
<evidence type="ECO:0000313" key="2">
    <source>
        <dbReference type="Proteomes" id="UP000050421"/>
    </source>
</evidence>
<organism evidence="1 2">
    <name type="scientific">Algoriphagus marincola HL-49</name>
    <dbReference type="NCBI Taxonomy" id="1305737"/>
    <lineage>
        <taxon>Bacteria</taxon>
        <taxon>Pseudomonadati</taxon>
        <taxon>Bacteroidota</taxon>
        <taxon>Cytophagia</taxon>
        <taxon>Cytophagales</taxon>
        <taxon>Cyclobacteriaceae</taxon>
        <taxon>Algoriphagus</taxon>
    </lineage>
</organism>
<proteinExistence type="predicted"/>
<dbReference type="GO" id="GO:0016740">
    <property type="term" value="F:transferase activity"/>
    <property type="evidence" value="ECO:0007669"/>
    <property type="project" value="UniProtKB-KW"/>
</dbReference>
<dbReference type="PATRIC" id="fig|1305737.6.peg.1151"/>
<dbReference type="AlphaFoldDB" id="A0A0P7YEP6"/>
<dbReference type="OrthoDB" id="9771846at2"/>
<dbReference type="EMBL" id="LJXT01000009">
    <property type="protein sequence ID" value="KPQ19461.1"/>
    <property type="molecule type" value="Genomic_DNA"/>
</dbReference>
<name>A0A0P7YEP6_9BACT</name>
<sequence length="261" mass="31041">MKKVFHTLITRFNIEYLVKVPISLDILPSLWLKQRIDLFFEYCYPSIVNQSNKNFIWLVYFDVNTPKDILDLIKSRDNENIINIKLANSWINIDQMILKDLSSEIPSDIDFFVSSRLDNDDAIRYDFVESAHSFINGLRISKKTILDFQYGYVYNIANNQFFKKKIESNPFILLVEPVASKYSTVFAFQHKEMIYHFDSINPMNKRMWIHVVHDSNLINKSGGRSVLIKKSEINRNFGFKPKIYLITWFFYNFKLLLKKLF</sequence>
<evidence type="ECO:0000313" key="1">
    <source>
        <dbReference type="EMBL" id="KPQ19461.1"/>
    </source>
</evidence>
<comment type="caution">
    <text evidence="1">The sequence shown here is derived from an EMBL/GenBank/DDBJ whole genome shotgun (WGS) entry which is preliminary data.</text>
</comment>
<protein>
    <submittedName>
        <fullName evidence="1">Putative rhamnosyl transferase</fullName>
    </submittedName>
</protein>
<accession>A0A0P7YEP6</accession>
<gene>
    <name evidence="1" type="ORF">HLUCCX10_02430</name>
</gene>
<reference evidence="1 2" key="1">
    <citation type="submission" date="2015-09" db="EMBL/GenBank/DDBJ databases">
        <title>Identification and resolution of microdiversity through metagenomic sequencing of parallel consortia.</title>
        <authorList>
            <person name="Nelson W.C."/>
            <person name="Romine M.F."/>
            <person name="Lindemann S.R."/>
        </authorList>
    </citation>
    <scope>NUCLEOTIDE SEQUENCE [LARGE SCALE GENOMIC DNA]</scope>
    <source>
        <strain evidence="1">HL-49</strain>
    </source>
</reference>